<proteinExistence type="inferred from homology"/>
<evidence type="ECO:0000256" key="3">
    <source>
        <dbReference type="PROSITE-ProRule" id="PRU01353"/>
    </source>
</evidence>
<dbReference type="Pfam" id="PF07555">
    <property type="entry name" value="NAGidase"/>
    <property type="match status" value="1"/>
</dbReference>
<feature type="domain" description="GH84" evidence="4">
    <location>
        <begin position="3"/>
        <end position="278"/>
    </location>
</feature>
<keyword evidence="2 3" id="KW-0326">Glycosidase</keyword>
<comment type="similarity">
    <text evidence="3">Belongs to the glycosyl hydrolase 84 family.</text>
</comment>
<dbReference type="Proteomes" id="UP000731465">
    <property type="component" value="Unassembled WGS sequence"/>
</dbReference>
<protein>
    <submittedName>
        <fullName evidence="5">Beta-N-acetylglucosaminidase domain-containing protein</fullName>
    </submittedName>
</protein>
<keyword evidence="6" id="KW-1185">Reference proteome</keyword>
<organism evidence="5 6">
    <name type="scientific">Succinivibrio faecicola</name>
    <dbReference type="NCBI Taxonomy" id="2820300"/>
    <lineage>
        <taxon>Bacteria</taxon>
        <taxon>Pseudomonadati</taxon>
        <taxon>Pseudomonadota</taxon>
        <taxon>Gammaproteobacteria</taxon>
        <taxon>Aeromonadales</taxon>
        <taxon>Succinivibrionaceae</taxon>
        <taxon>Succinivibrio</taxon>
    </lineage>
</organism>
<dbReference type="PANTHER" id="PTHR13170">
    <property type="entry name" value="O-GLCNACASE"/>
    <property type="match status" value="1"/>
</dbReference>
<gene>
    <name evidence="5" type="ORF">J5V48_08455</name>
</gene>
<dbReference type="Gene3D" id="3.20.20.80">
    <property type="entry name" value="Glycosidases"/>
    <property type="match status" value="1"/>
</dbReference>
<dbReference type="PROSITE" id="PS52009">
    <property type="entry name" value="GH84"/>
    <property type="match status" value="1"/>
</dbReference>
<dbReference type="PANTHER" id="PTHR13170:SF16">
    <property type="entry name" value="PROTEIN O-GLCNACASE"/>
    <property type="match status" value="1"/>
</dbReference>
<evidence type="ECO:0000313" key="5">
    <source>
        <dbReference type="EMBL" id="MBW7570923.1"/>
    </source>
</evidence>
<dbReference type="EMBL" id="JAGFNY010000036">
    <property type="protein sequence ID" value="MBW7570923.1"/>
    <property type="molecule type" value="Genomic_DNA"/>
</dbReference>
<evidence type="ECO:0000259" key="4">
    <source>
        <dbReference type="PROSITE" id="PS52009"/>
    </source>
</evidence>
<evidence type="ECO:0000313" key="6">
    <source>
        <dbReference type="Proteomes" id="UP000731465"/>
    </source>
</evidence>
<sequence>MKTTLGIIEGFYGRQYTTDERDELMSFISDKGYSYYIYAPKNDKALRREWEKPFDSAKKELLVHMSDMCTKLHLDFGVGISPLQITKEKDRLLNVLIKKIDWILETTNTKIIAILFDDISLYTNEEGKKQNEIIKEVHSYLKNKNSNIRLIFCPTYYTFDPILDKVFGQRPVQYYEDIVRDLDKSIEIFWTGNKVLSRTITKEDIEKANYLWGRKVTLWDNYPVNDGKFISRHIYTRPFKNRSNLDGIALSHAVNPMLECKLNEVALESLLSCYKGLDEDTIDKDRICRLKKLLPESYEKISDILDILNDEGIEALSEKMLDRLKKEISVDKTKASKEISDFLDGVYKFDESCLTD</sequence>
<dbReference type="RefSeq" id="WP_219938148.1">
    <property type="nucleotide sequence ID" value="NZ_JAGFNY010000036.1"/>
</dbReference>
<dbReference type="InterPro" id="IPR051822">
    <property type="entry name" value="Glycosyl_Hydrolase_84"/>
</dbReference>
<dbReference type="InterPro" id="IPR011496">
    <property type="entry name" value="O-GlcNAcase_cat"/>
</dbReference>
<comment type="caution">
    <text evidence="5">The sequence shown here is derived from an EMBL/GenBank/DDBJ whole genome shotgun (WGS) entry which is preliminary data.</text>
</comment>
<evidence type="ECO:0000256" key="1">
    <source>
        <dbReference type="ARBA" id="ARBA00022801"/>
    </source>
</evidence>
<dbReference type="SUPFAM" id="SSF51445">
    <property type="entry name" value="(Trans)glycosidases"/>
    <property type="match status" value="1"/>
</dbReference>
<keyword evidence="1 3" id="KW-0378">Hydrolase</keyword>
<feature type="active site" description="Proton donor" evidence="3">
    <location>
        <position position="118"/>
    </location>
</feature>
<name>A0ABS7DI76_9GAMM</name>
<reference evidence="5 6" key="1">
    <citation type="submission" date="2021-03" db="EMBL/GenBank/DDBJ databases">
        <title>Succinivibrio sp. nov. isolated from feces of cow.</title>
        <authorList>
            <person name="Choi J.-Y."/>
        </authorList>
    </citation>
    <scope>NUCLEOTIDE SEQUENCE [LARGE SCALE GENOMIC DNA]</scope>
    <source>
        <strain evidence="5 6">AGMB01872</strain>
    </source>
</reference>
<dbReference type="InterPro" id="IPR017853">
    <property type="entry name" value="GH"/>
</dbReference>
<accession>A0ABS7DI76</accession>
<evidence type="ECO:0000256" key="2">
    <source>
        <dbReference type="ARBA" id="ARBA00023295"/>
    </source>
</evidence>